<evidence type="ECO:0008006" key="5">
    <source>
        <dbReference type="Google" id="ProtNLM"/>
    </source>
</evidence>
<feature type="region of interest" description="Disordered" evidence="1">
    <location>
        <begin position="43"/>
        <end position="114"/>
    </location>
</feature>
<feature type="chain" id="PRO_5047469965" description="SUN domain-containing protein" evidence="2">
    <location>
        <begin position="21"/>
        <end position="315"/>
    </location>
</feature>
<dbReference type="EMBL" id="CP110431">
    <property type="protein sequence ID" value="WAQ89680.1"/>
    <property type="molecule type" value="Genomic_DNA"/>
</dbReference>
<protein>
    <recommendedName>
        <fullName evidence="5">SUN domain-containing protein</fullName>
    </recommendedName>
</protein>
<accession>A0ABY7CXL2</accession>
<evidence type="ECO:0000313" key="3">
    <source>
        <dbReference type="EMBL" id="WAQ89680.1"/>
    </source>
</evidence>
<gene>
    <name evidence="3" type="ORF">PtA15_11A371</name>
</gene>
<feature type="signal peptide" evidence="2">
    <location>
        <begin position="1"/>
        <end position="20"/>
    </location>
</feature>
<evidence type="ECO:0000256" key="1">
    <source>
        <dbReference type="SAM" id="MobiDB-lite"/>
    </source>
</evidence>
<organism evidence="3 4">
    <name type="scientific">Puccinia triticina</name>
    <dbReference type="NCBI Taxonomy" id="208348"/>
    <lineage>
        <taxon>Eukaryota</taxon>
        <taxon>Fungi</taxon>
        <taxon>Dikarya</taxon>
        <taxon>Basidiomycota</taxon>
        <taxon>Pucciniomycotina</taxon>
        <taxon>Pucciniomycetes</taxon>
        <taxon>Pucciniales</taxon>
        <taxon>Pucciniaceae</taxon>
        <taxon>Puccinia</taxon>
    </lineage>
</organism>
<dbReference type="RefSeq" id="XP_053025235.1">
    <property type="nucleotide sequence ID" value="XM_053161272.1"/>
</dbReference>
<keyword evidence="2" id="KW-0732">Signal</keyword>
<keyword evidence="4" id="KW-1185">Reference proteome</keyword>
<evidence type="ECO:0000256" key="2">
    <source>
        <dbReference type="SAM" id="SignalP"/>
    </source>
</evidence>
<dbReference type="GeneID" id="77802167"/>
<name>A0ABY7CXL2_9BASI</name>
<evidence type="ECO:0000313" key="4">
    <source>
        <dbReference type="Proteomes" id="UP001164743"/>
    </source>
</evidence>
<sequence length="315" mass="35321">MTKLTLFYLIALFGTHIISTAIPQPRLKSRSLDDSVILEGPQQELRAGIPLSRPRKSQDATESTDLCKGVPSEGLLPTSRRSHETSSSSSSSSEDSRDRVLDYNSDENGPMSKKRKTLQNFEAHLAKNELDTHQDNMNGVLSAAEAFVESMKLAALQEEEEKLAKFTEQALDFMGYHIAWAFDNGSTPESVQELGHALMEQVMYSGIPTKQWSKVFKFMIDQLDDNKPEFAHLTHASLSVDNYPPHFLRSSVFYDVSAHHPAQDRRLELVGFTKHFDLIGVLGPLRQDPQVVPSYIWGNKHSGLLDFLARNGYKG</sequence>
<proteinExistence type="predicted"/>
<dbReference type="Proteomes" id="UP001164743">
    <property type="component" value="Chromosome 11A"/>
</dbReference>
<reference evidence="3" key="1">
    <citation type="submission" date="2022-10" db="EMBL/GenBank/DDBJ databases">
        <title>Puccinia triticina Genome sequencing and assembly.</title>
        <authorList>
            <person name="Li C."/>
        </authorList>
    </citation>
    <scope>NUCLEOTIDE SEQUENCE</scope>
    <source>
        <strain evidence="3">Pt15</strain>
    </source>
</reference>